<dbReference type="GO" id="GO:0006689">
    <property type="term" value="P:ganglioside catabolic process"/>
    <property type="evidence" value="ECO:0007669"/>
    <property type="project" value="InterPro"/>
</dbReference>
<organism evidence="4 5">
    <name type="scientific">Rotaria socialis</name>
    <dbReference type="NCBI Taxonomy" id="392032"/>
    <lineage>
        <taxon>Eukaryota</taxon>
        <taxon>Metazoa</taxon>
        <taxon>Spiralia</taxon>
        <taxon>Gnathifera</taxon>
        <taxon>Rotifera</taxon>
        <taxon>Eurotatoria</taxon>
        <taxon>Bdelloidea</taxon>
        <taxon>Philodinida</taxon>
        <taxon>Philodinidae</taxon>
        <taxon>Rotaria</taxon>
    </lineage>
</organism>
<dbReference type="GO" id="GO:0008047">
    <property type="term" value="F:enzyme activator activity"/>
    <property type="evidence" value="ECO:0007669"/>
    <property type="project" value="InterPro"/>
</dbReference>
<protein>
    <recommendedName>
        <fullName evidence="6">Ganglioside GM2 activator</fullName>
    </recommendedName>
</protein>
<evidence type="ECO:0008006" key="6">
    <source>
        <dbReference type="Google" id="ProtNLM"/>
    </source>
</evidence>
<gene>
    <name evidence="3" type="ORF">KIK155_LOCUS4053</name>
    <name evidence="4" type="ORF">TOA249_LOCUS12851</name>
</gene>
<dbReference type="PROSITE" id="PS51257">
    <property type="entry name" value="PROKAR_LIPOPROTEIN"/>
    <property type="match status" value="1"/>
</dbReference>
<dbReference type="GO" id="GO:0009898">
    <property type="term" value="C:cytoplasmic side of plasma membrane"/>
    <property type="evidence" value="ECO:0007669"/>
    <property type="project" value="TreeGrafter"/>
</dbReference>
<evidence type="ECO:0000256" key="1">
    <source>
        <dbReference type="ARBA" id="ARBA00022729"/>
    </source>
</evidence>
<keyword evidence="1 2" id="KW-0732">Signal</keyword>
<name>A0A821EGF4_9BILA</name>
<dbReference type="EMBL" id="CAJNYV010000309">
    <property type="protein sequence ID" value="CAF3356148.1"/>
    <property type="molecule type" value="Genomic_DNA"/>
</dbReference>
<dbReference type="Proteomes" id="UP000663838">
    <property type="component" value="Unassembled WGS sequence"/>
</dbReference>
<dbReference type="AlphaFoldDB" id="A0A821EGF4"/>
<evidence type="ECO:0000256" key="2">
    <source>
        <dbReference type="SAM" id="SignalP"/>
    </source>
</evidence>
<dbReference type="InterPro" id="IPR036846">
    <property type="entry name" value="GM2-AP_sf"/>
</dbReference>
<dbReference type="SUPFAM" id="SSF63707">
    <property type="entry name" value="Ganglioside M2 (gm2) activator"/>
    <property type="match status" value="1"/>
</dbReference>
<dbReference type="InterPro" id="IPR028996">
    <property type="entry name" value="GM2-AP"/>
</dbReference>
<dbReference type="Gene3D" id="2.70.220.10">
    <property type="entry name" value="Ganglioside GM2 activator"/>
    <property type="match status" value="1"/>
</dbReference>
<dbReference type="Proteomes" id="UP000663865">
    <property type="component" value="Unassembled WGS sequence"/>
</dbReference>
<dbReference type="GO" id="GO:0005319">
    <property type="term" value="F:lipid transporter activity"/>
    <property type="evidence" value="ECO:0007669"/>
    <property type="project" value="TreeGrafter"/>
</dbReference>
<reference evidence="4" key="1">
    <citation type="submission" date="2021-02" db="EMBL/GenBank/DDBJ databases">
        <authorList>
            <person name="Nowell W R."/>
        </authorList>
    </citation>
    <scope>NUCLEOTIDE SEQUENCE</scope>
</reference>
<evidence type="ECO:0000313" key="4">
    <source>
        <dbReference type="EMBL" id="CAF4634820.1"/>
    </source>
</evidence>
<dbReference type="EMBL" id="CAJOBS010000739">
    <property type="protein sequence ID" value="CAF4634820.1"/>
    <property type="molecule type" value="Genomic_DNA"/>
</dbReference>
<comment type="caution">
    <text evidence="4">The sequence shown here is derived from an EMBL/GenBank/DDBJ whole genome shotgun (WGS) entry which is preliminary data.</text>
</comment>
<sequence length="197" mass="21114">MRTFSSIVIAIVTLAIIACVRAQNGKFSYVIHSAPAIDIKSIDITPIPILHPGEAFLTFEADLKRPINTIATALKIVRTVSGIKLPVNCYKVEGLDVGSCNYTDLCVVLKTMLPSFKPETCPAAMAIYGIDCNCPFKIPAGKLNIIQEKLVLPDAKQSIASFMATGDFAIRLDTSDPQGPYAALTVNFSVKPKPSAG</sequence>
<dbReference type="PANTHER" id="PTHR17357">
    <property type="entry name" value="GM2 GANGLIOSIDE ACTIVATOR PROTEIN"/>
    <property type="match status" value="1"/>
</dbReference>
<feature type="chain" id="PRO_5036237921" description="Ganglioside GM2 activator" evidence="2">
    <location>
        <begin position="23"/>
        <end position="197"/>
    </location>
</feature>
<dbReference type="PANTHER" id="PTHR17357:SF0">
    <property type="entry name" value="GANGLIOSIDE GM2 ACTIVATOR"/>
    <property type="match status" value="1"/>
</dbReference>
<evidence type="ECO:0000313" key="5">
    <source>
        <dbReference type="Proteomes" id="UP000663838"/>
    </source>
</evidence>
<proteinExistence type="predicted"/>
<feature type="signal peptide" evidence="2">
    <location>
        <begin position="1"/>
        <end position="22"/>
    </location>
</feature>
<accession>A0A821EGF4</accession>
<evidence type="ECO:0000313" key="3">
    <source>
        <dbReference type="EMBL" id="CAF3356148.1"/>
    </source>
</evidence>